<dbReference type="InterPro" id="IPR036264">
    <property type="entry name" value="Bact_exopeptidase_dim_dom"/>
</dbReference>
<dbReference type="Proteomes" id="UP000198122">
    <property type="component" value="Unassembled WGS sequence"/>
</dbReference>
<gene>
    <name evidence="4" type="ORF">SAMN05445756_1985</name>
</gene>
<dbReference type="NCBIfam" id="TIGR01891">
    <property type="entry name" value="amidohydrolases"/>
    <property type="match status" value="1"/>
</dbReference>
<evidence type="ECO:0000256" key="1">
    <source>
        <dbReference type="ARBA" id="ARBA00022801"/>
    </source>
</evidence>
<dbReference type="OrthoDB" id="9777385at2"/>
<dbReference type="InterPro" id="IPR017439">
    <property type="entry name" value="Amidohydrolase"/>
</dbReference>
<dbReference type="EMBL" id="FYEZ01000003">
    <property type="protein sequence ID" value="SNC73479.1"/>
    <property type="molecule type" value="Genomic_DNA"/>
</dbReference>
<dbReference type="SUPFAM" id="SSF53187">
    <property type="entry name" value="Zn-dependent exopeptidases"/>
    <property type="match status" value="1"/>
</dbReference>
<dbReference type="PANTHER" id="PTHR11014:SF63">
    <property type="entry name" value="METALLOPEPTIDASE, PUTATIVE (AFU_ORTHOLOGUE AFUA_6G09600)-RELATED"/>
    <property type="match status" value="1"/>
</dbReference>
<name>A0A212U5G0_9MICO</name>
<protein>
    <submittedName>
        <fullName evidence="4">Hippurate hydrolase</fullName>
    </submittedName>
</protein>
<feature type="binding site" evidence="2">
    <location>
        <position position="376"/>
    </location>
    <ligand>
        <name>Mn(2+)</name>
        <dbReference type="ChEBI" id="CHEBI:29035"/>
        <label>2</label>
    </ligand>
</feature>
<dbReference type="AlphaFoldDB" id="A0A212U5G0"/>
<dbReference type="Pfam" id="PF07687">
    <property type="entry name" value="M20_dimer"/>
    <property type="match status" value="1"/>
</dbReference>
<dbReference type="InterPro" id="IPR002933">
    <property type="entry name" value="Peptidase_M20"/>
</dbReference>
<proteinExistence type="predicted"/>
<keyword evidence="1 4" id="KW-0378">Hydrolase</keyword>
<organism evidence="4 5">
    <name type="scientific">Kytococcus aerolatus</name>
    <dbReference type="NCBI Taxonomy" id="592308"/>
    <lineage>
        <taxon>Bacteria</taxon>
        <taxon>Bacillati</taxon>
        <taxon>Actinomycetota</taxon>
        <taxon>Actinomycetes</taxon>
        <taxon>Micrococcales</taxon>
        <taxon>Kytococcaceae</taxon>
        <taxon>Kytococcus</taxon>
    </lineage>
</organism>
<dbReference type="GO" id="GO:0046872">
    <property type="term" value="F:metal ion binding"/>
    <property type="evidence" value="ECO:0007669"/>
    <property type="project" value="UniProtKB-KW"/>
</dbReference>
<keyword evidence="2" id="KW-0479">Metal-binding</keyword>
<dbReference type="InterPro" id="IPR011650">
    <property type="entry name" value="Peptidase_M20_dimer"/>
</dbReference>
<accession>A0A212U5G0</accession>
<dbReference type="SUPFAM" id="SSF55031">
    <property type="entry name" value="Bacterial exopeptidase dimerisation domain"/>
    <property type="match status" value="1"/>
</dbReference>
<dbReference type="GO" id="GO:0050118">
    <property type="term" value="F:N-acetyldiaminopimelate deacetylase activity"/>
    <property type="evidence" value="ECO:0007669"/>
    <property type="project" value="UniProtKB-ARBA"/>
</dbReference>
<dbReference type="Gene3D" id="3.30.70.360">
    <property type="match status" value="1"/>
</dbReference>
<evidence type="ECO:0000256" key="2">
    <source>
        <dbReference type="PIRSR" id="PIRSR005962-1"/>
    </source>
</evidence>
<dbReference type="Gene3D" id="3.40.630.10">
    <property type="entry name" value="Zn peptidases"/>
    <property type="match status" value="1"/>
</dbReference>
<dbReference type="FunFam" id="3.30.70.360:FF:000001">
    <property type="entry name" value="N-acetyldiaminopimelate deacetylase"/>
    <property type="match status" value="1"/>
</dbReference>
<keyword evidence="2" id="KW-0464">Manganese</keyword>
<keyword evidence="5" id="KW-1185">Reference proteome</keyword>
<dbReference type="Pfam" id="PF01546">
    <property type="entry name" value="Peptidase_M20"/>
    <property type="match status" value="1"/>
</dbReference>
<feature type="binding site" evidence="2">
    <location>
        <position position="111"/>
    </location>
    <ligand>
        <name>Mn(2+)</name>
        <dbReference type="ChEBI" id="CHEBI:29035"/>
        <label>2</label>
    </ligand>
</feature>
<comment type="cofactor">
    <cofactor evidence="2">
        <name>Mn(2+)</name>
        <dbReference type="ChEBI" id="CHEBI:29035"/>
    </cofactor>
    <text evidence="2">The Mn(2+) ion enhances activity.</text>
</comment>
<evidence type="ECO:0000313" key="5">
    <source>
        <dbReference type="Proteomes" id="UP000198122"/>
    </source>
</evidence>
<feature type="binding site" evidence="2">
    <location>
        <position position="113"/>
    </location>
    <ligand>
        <name>Mn(2+)</name>
        <dbReference type="ChEBI" id="CHEBI:29035"/>
        <label>2</label>
    </ligand>
</feature>
<evidence type="ECO:0000313" key="4">
    <source>
        <dbReference type="EMBL" id="SNC73479.1"/>
    </source>
</evidence>
<sequence>MDALDALLQPLDELTGWQEELYRDLHAHPELSMQEERTAGIVAQTLEENGFTVHRLGGGVVGVLENGAGPRVLVRADMDGLPVREETGLEYASTATQVDREGVEQPVMHACGHDVHVAAGLAAARLVARGREHWSGTYVALFQPGEETAEGARAMLEDGLAEVVGPVDVALAQHVLTDPVAGEVMVSAGPVLSTAQSVEITVHGKGSHGSMPHLGVDPVVLASSIVLRLQTLVAREIAPGDFGVVTVGSVQAGGSANVIPDSARLLVNVRAYSEGVREQLVEGIERIVRAECAASGSPREPELVHSARYPLTENDPAATARVREAFVGRFGEAAVHDMPPQTASEDFSLVPRELGVPSVYWGFGGFTAGREPVANHNPGFAPDVQPTLRTGAEALVAAAGAWLVG</sequence>
<dbReference type="PANTHER" id="PTHR11014">
    <property type="entry name" value="PEPTIDASE M20 FAMILY MEMBER"/>
    <property type="match status" value="1"/>
</dbReference>
<dbReference type="RefSeq" id="WP_088819187.1">
    <property type="nucleotide sequence ID" value="NZ_FYEZ01000003.1"/>
</dbReference>
<dbReference type="GO" id="GO:0019877">
    <property type="term" value="P:diaminopimelate biosynthetic process"/>
    <property type="evidence" value="ECO:0007669"/>
    <property type="project" value="UniProtKB-ARBA"/>
</dbReference>
<evidence type="ECO:0000259" key="3">
    <source>
        <dbReference type="Pfam" id="PF07687"/>
    </source>
</evidence>
<reference evidence="4 5" key="1">
    <citation type="submission" date="2017-06" db="EMBL/GenBank/DDBJ databases">
        <authorList>
            <person name="Kim H.J."/>
            <person name="Triplett B.A."/>
        </authorList>
    </citation>
    <scope>NUCLEOTIDE SEQUENCE [LARGE SCALE GENOMIC DNA]</scope>
    <source>
        <strain evidence="4 5">DSM 22179</strain>
    </source>
</reference>
<feature type="binding site" evidence="2">
    <location>
        <position position="174"/>
    </location>
    <ligand>
        <name>Mn(2+)</name>
        <dbReference type="ChEBI" id="CHEBI:29035"/>
        <label>2</label>
    </ligand>
</feature>
<feature type="domain" description="Peptidase M20 dimerisation" evidence="3">
    <location>
        <begin position="196"/>
        <end position="292"/>
    </location>
</feature>
<feature type="binding site" evidence="2">
    <location>
        <position position="147"/>
    </location>
    <ligand>
        <name>Mn(2+)</name>
        <dbReference type="ChEBI" id="CHEBI:29035"/>
        <label>2</label>
    </ligand>
</feature>
<dbReference type="PIRSF" id="PIRSF005962">
    <property type="entry name" value="Pept_M20D_amidohydro"/>
    <property type="match status" value="1"/>
</dbReference>